<dbReference type="EC" id="4.2.3.3" evidence="1"/>
<dbReference type="PANTHER" id="PTHR30492:SF0">
    <property type="entry name" value="METHYLGLYOXAL SYNTHASE"/>
    <property type="match status" value="1"/>
</dbReference>
<organism evidence="3 4">
    <name type="scientific">Latilactobacillus fuchuensis</name>
    <dbReference type="NCBI Taxonomy" id="164393"/>
    <lineage>
        <taxon>Bacteria</taxon>
        <taxon>Bacillati</taxon>
        <taxon>Bacillota</taxon>
        <taxon>Bacilli</taxon>
        <taxon>Lactobacillales</taxon>
        <taxon>Lactobacillaceae</taxon>
        <taxon>Latilactobacillus</taxon>
    </lineage>
</organism>
<dbReference type="HAMAP" id="MF_00549">
    <property type="entry name" value="Methylglyoxal_synth"/>
    <property type="match status" value="1"/>
</dbReference>
<dbReference type="PANTHER" id="PTHR30492">
    <property type="entry name" value="METHYLGLYOXAL SYNTHASE"/>
    <property type="match status" value="1"/>
</dbReference>
<evidence type="ECO:0000313" key="3">
    <source>
        <dbReference type="EMBL" id="SPC37035.1"/>
    </source>
</evidence>
<dbReference type="GO" id="GO:0008929">
    <property type="term" value="F:methylglyoxal synthase activity"/>
    <property type="evidence" value="ECO:0007669"/>
    <property type="project" value="UniProtKB-UniRule"/>
</dbReference>
<comment type="similarity">
    <text evidence="1">Belongs to the methylglyoxal synthase family.</text>
</comment>
<gene>
    <name evidence="1 3" type="primary">mgsA</name>
    <name evidence="3" type="ORF">LFUMFP_130124</name>
</gene>
<evidence type="ECO:0000313" key="4">
    <source>
        <dbReference type="Proteomes" id="UP000238739"/>
    </source>
</evidence>
<comment type="caution">
    <text evidence="3">The sequence shown here is derived from an EMBL/GenBank/DDBJ whole genome shotgun (WGS) entry which is preliminary data.</text>
</comment>
<comment type="function">
    <text evidence="1">Catalyzes the formation of methylglyoxal from dihydroxyacetone phosphate.</text>
</comment>
<feature type="active site" description="Proton donor/acceptor" evidence="1">
    <location>
        <position position="60"/>
    </location>
</feature>
<evidence type="ECO:0000256" key="1">
    <source>
        <dbReference type="HAMAP-Rule" id="MF_00549"/>
    </source>
</evidence>
<dbReference type="PROSITE" id="PS51855">
    <property type="entry name" value="MGS"/>
    <property type="match status" value="1"/>
</dbReference>
<dbReference type="SUPFAM" id="SSF52335">
    <property type="entry name" value="Methylglyoxal synthase-like"/>
    <property type="match status" value="1"/>
</dbReference>
<dbReference type="GO" id="GO:0005829">
    <property type="term" value="C:cytosol"/>
    <property type="evidence" value="ECO:0007669"/>
    <property type="project" value="TreeGrafter"/>
</dbReference>
<dbReference type="InterPro" id="IPR004363">
    <property type="entry name" value="Methylgl_synth"/>
</dbReference>
<proteinExistence type="inferred from homology"/>
<sequence length="123" mass="13821">MKIALIAHNNKKQELLNIAQQYSQVLKKQELFSTKQTGMEIHKIGISDIKLFKSGPEGGDIEVANMILKHDLDVLLFLIDPLSSHPHENDIQMLVRISNLHNVVFATNSATARVVLNSLQKHC</sequence>
<keyword evidence="4" id="KW-1185">Reference proteome</keyword>
<comment type="catalytic activity">
    <reaction evidence="1">
        <text>dihydroxyacetone phosphate = methylglyoxal + phosphate</text>
        <dbReference type="Rhea" id="RHEA:17937"/>
        <dbReference type="ChEBI" id="CHEBI:17158"/>
        <dbReference type="ChEBI" id="CHEBI:43474"/>
        <dbReference type="ChEBI" id="CHEBI:57642"/>
        <dbReference type="EC" id="4.2.3.3"/>
    </reaction>
</comment>
<evidence type="ECO:0000259" key="2">
    <source>
        <dbReference type="PROSITE" id="PS51855"/>
    </source>
</evidence>
<dbReference type="SMART" id="SM00851">
    <property type="entry name" value="MGS"/>
    <property type="match status" value="1"/>
</dbReference>
<dbReference type="Gene3D" id="3.40.50.1380">
    <property type="entry name" value="Methylglyoxal synthase-like domain"/>
    <property type="match status" value="1"/>
</dbReference>
<dbReference type="InterPro" id="IPR011607">
    <property type="entry name" value="MGS-like_dom"/>
</dbReference>
<dbReference type="InterPro" id="IPR036914">
    <property type="entry name" value="MGS-like_dom_sf"/>
</dbReference>
<dbReference type="NCBIfam" id="NF003559">
    <property type="entry name" value="PRK05234.1"/>
    <property type="match status" value="1"/>
</dbReference>
<feature type="binding site" evidence="1">
    <location>
        <position position="87"/>
    </location>
    <ligand>
        <name>substrate</name>
    </ligand>
</feature>
<reference evidence="3" key="1">
    <citation type="submission" date="2018-01" db="EMBL/GenBank/DDBJ databases">
        <authorList>
            <person name="Chaillou S."/>
        </authorList>
    </citation>
    <scope>NUCLEOTIDE SEQUENCE [LARGE SCALE GENOMIC DNA]</scope>
    <source>
        <strain evidence="3">MFPC41A2801</strain>
    </source>
</reference>
<feature type="binding site" evidence="1">
    <location>
        <position position="12"/>
    </location>
    <ligand>
        <name>substrate</name>
    </ligand>
</feature>
<dbReference type="Pfam" id="PF02142">
    <property type="entry name" value="MGS"/>
    <property type="match status" value="1"/>
</dbReference>
<keyword evidence="1 3" id="KW-0456">Lyase</keyword>
<dbReference type="Proteomes" id="UP000238739">
    <property type="component" value="Unassembled WGS sequence"/>
</dbReference>
<comment type="caution">
    <text evidence="1">Lacks conserved residue(s) required for the propagation of feature annotation.</text>
</comment>
<protein>
    <recommendedName>
        <fullName evidence="1">Methylglyoxal synthase</fullName>
        <shortName evidence="1">MGS</shortName>
        <ecNumber evidence="1">4.2.3.3</ecNumber>
    </recommendedName>
</protein>
<feature type="binding site" evidence="1">
    <location>
        <begin position="54"/>
        <end position="55"/>
    </location>
    <ligand>
        <name>substrate</name>
    </ligand>
</feature>
<dbReference type="EMBL" id="OGVC01000005">
    <property type="protein sequence ID" value="SPC37035.1"/>
    <property type="molecule type" value="Genomic_DNA"/>
</dbReference>
<name>A0A2N9DTU2_9LACO</name>
<dbReference type="RefSeq" id="WP_106483028.1">
    <property type="nucleotide sequence ID" value="NZ_CBCPIL010000015.1"/>
</dbReference>
<feature type="binding site" evidence="1">
    <location>
        <position position="8"/>
    </location>
    <ligand>
        <name>substrate</name>
    </ligand>
</feature>
<dbReference type="GO" id="GO:0019242">
    <property type="term" value="P:methylglyoxal biosynthetic process"/>
    <property type="evidence" value="ECO:0007669"/>
    <property type="project" value="UniProtKB-UniRule"/>
</dbReference>
<accession>A0A2N9DTU2</accession>
<feature type="domain" description="MGS-like" evidence="2">
    <location>
        <begin position="1"/>
        <end position="123"/>
    </location>
</feature>
<dbReference type="AlphaFoldDB" id="A0A2N9DTU2"/>